<dbReference type="GO" id="GO:0005874">
    <property type="term" value="C:microtubule"/>
    <property type="evidence" value="ECO:0007669"/>
    <property type="project" value="UniProtKB-KW"/>
</dbReference>
<dbReference type="InterPro" id="IPR027417">
    <property type="entry name" value="P-loop_NTPase"/>
</dbReference>
<dbReference type="AlphaFoldDB" id="A0A8J2M117"/>
<name>A0A8J2M117_9BILA</name>
<evidence type="ECO:0000256" key="6">
    <source>
        <dbReference type="ARBA" id="ARBA00022741"/>
    </source>
</evidence>
<dbReference type="Pfam" id="PF05783">
    <property type="entry name" value="DLIC"/>
    <property type="match status" value="1"/>
</dbReference>
<dbReference type="GO" id="GO:0000226">
    <property type="term" value="P:microtubule cytoskeleton organization"/>
    <property type="evidence" value="ECO:0007669"/>
    <property type="project" value="TreeGrafter"/>
</dbReference>
<evidence type="ECO:0000256" key="3">
    <source>
        <dbReference type="ARBA" id="ARBA00022448"/>
    </source>
</evidence>
<evidence type="ECO:0000256" key="11">
    <source>
        <dbReference type="RuleBase" id="RU366047"/>
    </source>
</evidence>
<evidence type="ECO:0000256" key="4">
    <source>
        <dbReference type="ARBA" id="ARBA00022490"/>
    </source>
</evidence>
<reference evidence="13" key="1">
    <citation type="submission" date="2021-09" db="EMBL/GenBank/DDBJ databases">
        <authorList>
            <consortium name="Pathogen Informatics"/>
        </authorList>
    </citation>
    <scope>NUCLEOTIDE SEQUENCE</scope>
</reference>
<feature type="compositionally biased region" description="Polar residues" evidence="12">
    <location>
        <begin position="372"/>
        <end position="387"/>
    </location>
</feature>
<dbReference type="Proteomes" id="UP000746747">
    <property type="component" value="Unassembled WGS sequence"/>
</dbReference>
<evidence type="ECO:0000256" key="12">
    <source>
        <dbReference type="SAM" id="MobiDB-lite"/>
    </source>
</evidence>
<dbReference type="GO" id="GO:0007018">
    <property type="term" value="P:microtubule-based movement"/>
    <property type="evidence" value="ECO:0007669"/>
    <property type="project" value="InterPro"/>
</dbReference>
<evidence type="ECO:0000256" key="1">
    <source>
        <dbReference type="ARBA" id="ARBA00004245"/>
    </source>
</evidence>
<accession>A0A8J2M117</accession>
<dbReference type="PANTHER" id="PTHR12688:SF0">
    <property type="entry name" value="DYNEIN LIGHT INTERMEDIATE CHAIN"/>
    <property type="match status" value="1"/>
</dbReference>
<keyword evidence="10 11" id="KW-0206">Cytoskeleton</keyword>
<evidence type="ECO:0000256" key="5">
    <source>
        <dbReference type="ARBA" id="ARBA00022701"/>
    </source>
</evidence>
<dbReference type="InterPro" id="IPR022780">
    <property type="entry name" value="Dynein_light_int_chain"/>
</dbReference>
<dbReference type="InterPro" id="IPR008467">
    <property type="entry name" value="Dynein1_light_intermed_chain"/>
</dbReference>
<comment type="function">
    <text evidence="11">Acts as one of several non-catalytic accessory components of the cytoplasmic dynein 1 complex that are thought to be involved in linking dynein to cargos and to adapter proteins that regulate dynein function. Cytoplasmic dynein 1 acts as a motor for the intracellular retrograde motility of vesicles and organelles along microtubules. May play a role in binding dynein to membranous organelles or chromosomes.</text>
</comment>
<comment type="subcellular location">
    <subcellularLocation>
        <location evidence="1 11">Cytoplasm</location>
        <location evidence="1 11">Cytoskeleton</location>
    </subcellularLocation>
</comment>
<evidence type="ECO:0000256" key="2">
    <source>
        <dbReference type="ARBA" id="ARBA00006831"/>
    </source>
</evidence>
<feature type="compositionally biased region" description="Low complexity" evidence="12">
    <location>
        <begin position="423"/>
        <end position="438"/>
    </location>
</feature>
<evidence type="ECO:0000256" key="10">
    <source>
        <dbReference type="ARBA" id="ARBA00023212"/>
    </source>
</evidence>
<comment type="subunit">
    <text evidence="11">Homodimer. The cytoplasmic dynein 1 complex consists of two catalytic heavy chains (HCs) and a number of non-catalytic subunits presented by intermediate chains (ICs).</text>
</comment>
<dbReference type="GO" id="GO:0005813">
    <property type="term" value="C:centrosome"/>
    <property type="evidence" value="ECO:0007669"/>
    <property type="project" value="TreeGrafter"/>
</dbReference>
<dbReference type="GO" id="GO:0045504">
    <property type="term" value="F:dynein heavy chain binding"/>
    <property type="evidence" value="ECO:0007669"/>
    <property type="project" value="TreeGrafter"/>
</dbReference>
<keyword evidence="14" id="KW-1185">Reference proteome</keyword>
<evidence type="ECO:0000256" key="8">
    <source>
        <dbReference type="ARBA" id="ARBA00023017"/>
    </source>
</evidence>
<feature type="region of interest" description="Disordered" evidence="12">
    <location>
        <begin position="415"/>
        <end position="438"/>
    </location>
</feature>
<dbReference type="GO" id="GO:0005868">
    <property type="term" value="C:cytoplasmic dynein complex"/>
    <property type="evidence" value="ECO:0007669"/>
    <property type="project" value="UniProtKB-UniRule"/>
</dbReference>
<keyword evidence="5 11" id="KW-0493">Microtubule</keyword>
<evidence type="ECO:0000256" key="9">
    <source>
        <dbReference type="ARBA" id="ARBA00023175"/>
    </source>
</evidence>
<sequence>MPPTGSLNLSLQVAGNATVNTTSGNDDERIWTQILSEVSANGVNNNAPGTILFLGNRQSGKSWLLNRLEKRETSGRGSALEYHFLNVHTDYRDVSYAYQLASAGAGVAPGESVTLPVWVLDGDLAFAPLMKFALTAPLGKSIVILCASMQEPGTILPSLNKWVEAIGDQIENIFDKTTVMDARRSQELFWQEYVEPLDSSMQSDKIPSMETEHVLLPLDQNILTRNTGAALVVVLTKSDLAHTEMSDDQLDRLQYHVRKFCMAHGAALVYTSAKEEKNTALLYKYLVHRVCGMPFTTPAHVVDKDSVFVPAGWDNEKKLDIIKEAIPDVDHPLEMVHEKQSIRDQIMEAEEEQAFLQKLASVEVASPKRSGPQKQTSEGTDGNSPLVSFFNNLLRTKEGQAAQTNRAVVDPQAQLQRMLEQVNNSATSSATKSNGEQL</sequence>
<feature type="region of interest" description="Disordered" evidence="12">
    <location>
        <begin position="364"/>
        <end position="387"/>
    </location>
</feature>
<keyword evidence="6 11" id="KW-0547">Nucleotide-binding</keyword>
<evidence type="ECO:0000256" key="7">
    <source>
        <dbReference type="ARBA" id="ARBA00022840"/>
    </source>
</evidence>
<organism evidence="13 14">
    <name type="scientific">Cercopithifilaria johnstoni</name>
    <dbReference type="NCBI Taxonomy" id="2874296"/>
    <lineage>
        <taxon>Eukaryota</taxon>
        <taxon>Metazoa</taxon>
        <taxon>Ecdysozoa</taxon>
        <taxon>Nematoda</taxon>
        <taxon>Chromadorea</taxon>
        <taxon>Rhabditida</taxon>
        <taxon>Spirurina</taxon>
        <taxon>Spiruromorpha</taxon>
        <taxon>Filarioidea</taxon>
        <taxon>Onchocercidae</taxon>
        <taxon>Cercopithifilaria</taxon>
    </lineage>
</organism>
<evidence type="ECO:0000313" key="13">
    <source>
        <dbReference type="EMBL" id="CAG9532791.1"/>
    </source>
</evidence>
<dbReference type="OrthoDB" id="27603at2759"/>
<keyword evidence="7 11" id="KW-0067">ATP-binding</keyword>
<proteinExistence type="inferred from homology"/>
<dbReference type="SUPFAM" id="SSF52540">
    <property type="entry name" value="P-loop containing nucleoside triphosphate hydrolases"/>
    <property type="match status" value="1"/>
</dbReference>
<dbReference type="PANTHER" id="PTHR12688">
    <property type="entry name" value="DYNEIN LIGHT INTERMEDIATE CHAIN"/>
    <property type="match status" value="1"/>
</dbReference>
<dbReference type="EMBL" id="CAKAEH010001060">
    <property type="protein sequence ID" value="CAG9532791.1"/>
    <property type="molecule type" value="Genomic_DNA"/>
</dbReference>
<evidence type="ECO:0000313" key="14">
    <source>
        <dbReference type="Proteomes" id="UP000746747"/>
    </source>
</evidence>
<comment type="similarity">
    <text evidence="2 11">Belongs to the dynein light intermediate chain family.</text>
</comment>
<keyword evidence="8 11" id="KW-0243">Dynein</keyword>
<dbReference type="GO" id="GO:0005524">
    <property type="term" value="F:ATP binding"/>
    <property type="evidence" value="ECO:0007669"/>
    <property type="project" value="UniProtKB-KW"/>
</dbReference>
<keyword evidence="4 11" id="KW-0963">Cytoplasm</keyword>
<keyword evidence="3 11" id="KW-0813">Transport</keyword>
<gene>
    <name evidence="13" type="ORF">CJOHNSTONI_LOCUS3070</name>
</gene>
<protein>
    <recommendedName>
        <fullName evidence="11">Dynein light intermediate chain</fullName>
    </recommendedName>
</protein>
<keyword evidence="9 11" id="KW-0505">Motor protein</keyword>
<comment type="caution">
    <text evidence="13">The sequence shown here is derived from an EMBL/GenBank/DDBJ whole genome shotgun (WGS) entry which is preliminary data.</text>
</comment>
<dbReference type="Gene3D" id="3.40.50.300">
    <property type="entry name" value="P-loop containing nucleotide triphosphate hydrolases"/>
    <property type="match status" value="1"/>
</dbReference>